<evidence type="ECO:0000256" key="5">
    <source>
        <dbReference type="ARBA" id="ARBA00022475"/>
    </source>
</evidence>
<dbReference type="InterPro" id="IPR050732">
    <property type="entry name" value="Beta-glucan_modifiers"/>
</dbReference>
<evidence type="ECO:0000256" key="14">
    <source>
        <dbReference type="ARBA" id="ARBA00042373"/>
    </source>
</evidence>
<comment type="subcellular location">
    <subcellularLocation>
        <location evidence="2">Cell membrane</location>
        <topology evidence="2">Single-pass type II membrane protein</topology>
    </subcellularLocation>
</comment>
<dbReference type="RefSeq" id="XP_033686707.1">
    <property type="nucleotide sequence ID" value="XM_033823403.1"/>
</dbReference>
<dbReference type="GeneID" id="54576733"/>
<keyword evidence="17" id="KW-0812">Transmembrane</keyword>
<comment type="function">
    <text evidence="13">Glucanases play a role in cell expansion during growth, in cell-cell fusion during mating, and in spore release during sporulation. This enzyme may be involved in beta-glucan degradation. Active on laminarin and lichenan.</text>
</comment>
<evidence type="ECO:0000256" key="12">
    <source>
        <dbReference type="ARBA" id="ARBA00023326"/>
    </source>
</evidence>
<evidence type="ECO:0000256" key="2">
    <source>
        <dbReference type="ARBA" id="ARBA00004401"/>
    </source>
</evidence>
<dbReference type="GO" id="GO:0009277">
    <property type="term" value="C:fungal-type cell wall"/>
    <property type="evidence" value="ECO:0007669"/>
    <property type="project" value="TreeGrafter"/>
</dbReference>
<dbReference type="GO" id="GO:0042973">
    <property type="term" value="F:glucan endo-1,3-beta-D-glucosidase activity"/>
    <property type="evidence" value="ECO:0007669"/>
    <property type="project" value="UniProtKB-EC"/>
</dbReference>
<dbReference type="Proteomes" id="UP000800094">
    <property type="component" value="Unassembled WGS sequence"/>
</dbReference>
<gene>
    <name evidence="18" type="ORF">BU26DRAFT_421367</name>
</gene>
<dbReference type="AlphaFoldDB" id="A0A6A6IQB8"/>
<dbReference type="OrthoDB" id="68336at2759"/>
<organism evidence="18 19">
    <name type="scientific">Trematosphaeria pertusa</name>
    <dbReference type="NCBI Taxonomy" id="390896"/>
    <lineage>
        <taxon>Eukaryota</taxon>
        <taxon>Fungi</taxon>
        <taxon>Dikarya</taxon>
        <taxon>Ascomycota</taxon>
        <taxon>Pezizomycotina</taxon>
        <taxon>Dothideomycetes</taxon>
        <taxon>Pleosporomycetidae</taxon>
        <taxon>Pleosporales</taxon>
        <taxon>Massarineae</taxon>
        <taxon>Trematosphaeriaceae</taxon>
        <taxon>Trematosphaeria</taxon>
    </lineage>
</organism>
<feature type="compositionally biased region" description="Low complexity" evidence="16">
    <location>
        <begin position="238"/>
        <end position="248"/>
    </location>
</feature>
<feature type="region of interest" description="Disordered" evidence="16">
    <location>
        <begin position="326"/>
        <end position="348"/>
    </location>
</feature>
<comment type="similarity">
    <text evidence="3">Belongs to the glycosyl hydrolase 17 family.</text>
</comment>
<evidence type="ECO:0000256" key="8">
    <source>
        <dbReference type="ARBA" id="ARBA00023136"/>
    </source>
</evidence>
<feature type="compositionally biased region" description="Polar residues" evidence="16">
    <location>
        <begin position="37"/>
        <end position="59"/>
    </location>
</feature>
<comment type="catalytic activity">
    <reaction evidence="1">
        <text>Hydrolysis of (1-&gt;3)-beta-D-glucosidic linkages in (1-&gt;3)-beta-D-glucans.</text>
        <dbReference type="EC" id="3.2.1.39"/>
    </reaction>
</comment>
<evidence type="ECO:0000256" key="15">
    <source>
        <dbReference type="ARBA" id="ARBA00043078"/>
    </source>
</evidence>
<evidence type="ECO:0000256" key="13">
    <source>
        <dbReference type="ARBA" id="ARBA00037649"/>
    </source>
</evidence>
<keyword evidence="7" id="KW-0735">Signal-anchor</keyword>
<protein>
    <recommendedName>
        <fullName evidence="4">glucan endo-1,3-beta-D-glucosidase</fullName>
        <ecNumber evidence="4">3.2.1.39</ecNumber>
    </recommendedName>
    <alternativeName>
        <fullName evidence="15">Endo-1,3-beta-glucanase btgC</fullName>
    </alternativeName>
    <alternativeName>
        <fullName evidence="14">Laminarinase btgC</fullName>
    </alternativeName>
</protein>
<evidence type="ECO:0000256" key="11">
    <source>
        <dbReference type="ARBA" id="ARBA00023316"/>
    </source>
</evidence>
<dbReference type="GO" id="GO:0000272">
    <property type="term" value="P:polysaccharide catabolic process"/>
    <property type="evidence" value="ECO:0007669"/>
    <property type="project" value="UniProtKB-KW"/>
</dbReference>
<dbReference type="GO" id="GO:0005886">
    <property type="term" value="C:plasma membrane"/>
    <property type="evidence" value="ECO:0007669"/>
    <property type="project" value="UniProtKB-SubCell"/>
</dbReference>
<evidence type="ECO:0000313" key="18">
    <source>
        <dbReference type="EMBL" id="KAF2251703.1"/>
    </source>
</evidence>
<feature type="region of interest" description="Disordered" evidence="16">
    <location>
        <begin position="264"/>
        <end position="289"/>
    </location>
</feature>
<dbReference type="FunFam" id="3.20.20.80:FF:000151">
    <property type="entry name" value="Glucan endo-1,3-beta-glucosidase btgC"/>
    <property type="match status" value="1"/>
</dbReference>
<evidence type="ECO:0000256" key="1">
    <source>
        <dbReference type="ARBA" id="ARBA00000382"/>
    </source>
</evidence>
<proteinExistence type="inferred from homology"/>
<keyword evidence="9" id="KW-0325">Glycoprotein</keyword>
<dbReference type="SUPFAM" id="SSF51445">
    <property type="entry name" value="(Trans)glycosidases"/>
    <property type="match status" value="1"/>
</dbReference>
<keyword evidence="12" id="KW-0624">Polysaccharide degradation</keyword>
<dbReference type="GO" id="GO:0005576">
    <property type="term" value="C:extracellular region"/>
    <property type="evidence" value="ECO:0007669"/>
    <property type="project" value="TreeGrafter"/>
</dbReference>
<feature type="region of interest" description="Disordered" evidence="16">
    <location>
        <begin position="101"/>
        <end position="248"/>
    </location>
</feature>
<keyword evidence="19" id="KW-1185">Reference proteome</keyword>
<evidence type="ECO:0000256" key="10">
    <source>
        <dbReference type="ARBA" id="ARBA00023277"/>
    </source>
</evidence>
<feature type="compositionally biased region" description="Basic and acidic residues" evidence="16">
    <location>
        <begin position="280"/>
        <end position="289"/>
    </location>
</feature>
<feature type="region of interest" description="Disordered" evidence="16">
    <location>
        <begin position="1"/>
        <end position="75"/>
    </location>
</feature>
<keyword evidence="10" id="KW-0119">Carbohydrate metabolism</keyword>
<evidence type="ECO:0000313" key="19">
    <source>
        <dbReference type="Proteomes" id="UP000800094"/>
    </source>
</evidence>
<evidence type="ECO:0000256" key="17">
    <source>
        <dbReference type="SAM" id="Phobius"/>
    </source>
</evidence>
<keyword evidence="11" id="KW-0961">Cell wall biogenesis/degradation</keyword>
<reference evidence="18" key="1">
    <citation type="journal article" date="2020" name="Stud. Mycol.">
        <title>101 Dothideomycetes genomes: a test case for predicting lifestyles and emergence of pathogens.</title>
        <authorList>
            <person name="Haridas S."/>
            <person name="Albert R."/>
            <person name="Binder M."/>
            <person name="Bloem J."/>
            <person name="Labutti K."/>
            <person name="Salamov A."/>
            <person name="Andreopoulos B."/>
            <person name="Baker S."/>
            <person name="Barry K."/>
            <person name="Bills G."/>
            <person name="Bluhm B."/>
            <person name="Cannon C."/>
            <person name="Castanera R."/>
            <person name="Culley D."/>
            <person name="Daum C."/>
            <person name="Ezra D."/>
            <person name="Gonzalez J."/>
            <person name="Henrissat B."/>
            <person name="Kuo A."/>
            <person name="Liang C."/>
            <person name="Lipzen A."/>
            <person name="Lutzoni F."/>
            <person name="Magnuson J."/>
            <person name="Mondo S."/>
            <person name="Nolan M."/>
            <person name="Ohm R."/>
            <person name="Pangilinan J."/>
            <person name="Park H.-J."/>
            <person name="Ramirez L."/>
            <person name="Alfaro M."/>
            <person name="Sun H."/>
            <person name="Tritt A."/>
            <person name="Yoshinaga Y."/>
            <person name="Zwiers L.-H."/>
            <person name="Turgeon B."/>
            <person name="Goodwin S."/>
            <person name="Spatafora J."/>
            <person name="Crous P."/>
            <person name="Grigoriev I."/>
        </authorList>
    </citation>
    <scope>NUCLEOTIDE SEQUENCE</scope>
    <source>
        <strain evidence="18">CBS 122368</strain>
    </source>
</reference>
<evidence type="ECO:0000256" key="7">
    <source>
        <dbReference type="ARBA" id="ARBA00022968"/>
    </source>
</evidence>
<evidence type="ECO:0000256" key="4">
    <source>
        <dbReference type="ARBA" id="ARBA00012780"/>
    </source>
</evidence>
<dbReference type="Gene3D" id="3.20.20.80">
    <property type="entry name" value="Glycosidases"/>
    <property type="match status" value="1"/>
</dbReference>
<dbReference type="GO" id="GO:0071555">
    <property type="term" value="P:cell wall organization"/>
    <property type="evidence" value="ECO:0007669"/>
    <property type="project" value="UniProtKB-KW"/>
</dbReference>
<feature type="compositionally biased region" description="Low complexity" evidence="16">
    <location>
        <begin position="163"/>
        <end position="176"/>
    </location>
</feature>
<dbReference type="EMBL" id="ML987192">
    <property type="protein sequence ID" value="KAF2251703.1"/>
    <property type="molecule type" value="Genomic_DNA"/>
</dbReference>
<feature type="transmembrane region" description="Helical" evidence="17">
    <location>
        <begin position="298"/>
        <end position="319"/>
    </location>
</feature>
<keyword evidence="17" id="KW-1133">Transmembrane helix</keyword>
<accession>A0A6A6IQB8</accession>
<dbReference type="InterPro" id="IPR017853">
    <property type="entry name" value="GH"/>
</dbReference>
<keyword evidence="5" id="KW-1003">Cell membrane</keyword>
<keyword evidence="8 17" id="KW-0472">Membrane</keyword>
<dbReference type="PANTHER" id="PTHR16631">
    <property type="entry name" value="GLUCAN 1,3-BETA-GLUCOSIDASE"/>
    <property type="match status" value="1"/>
</dbReference>
<keyword evidence="6 18" id="KW-0378">Hydrolase</keyword>
<evidence type="ECO:0000256" key="16">
    <source>
        <dbReference type="SAM" id="MobiDB-lite"/>
    </source>
</evidence>
<dbReference type="GO" id="GO:0009986">
    <property type="term" value="C:cell surface"/>
    <property type="evidence" value="ECO:0007669"/>
    <property type="project" value="TreeGrafter"/>
</dbReference>
<sequence>MQPYDRRGDVSPVEGPSSQFPPPPPAHRTPVGMHPGTNYSQMQSQRQYGADPNNYSNYSPPGITPGADNLGEGAAGGGINGIALGVAHTHERDSGVQAMRDMNNRSNDAPMGVPEQRHQPATPFSDQYAYDQPMPPRPIHSQPSYGSNAPLAATSIAPAGMYSSNSSQQSMSGLSSPPQNAYPYSDSPYNRYSSSNLNLAPQMGEINPQDVADDDDWGMTPAQQKRRSFVPFGSGSRDGTPPATAGAAAGAGVLAADGATRDASGQYNAVPTGDGSQPELVREKSDWLDRQNHGRKRLTWIVGSVIALVIIGAIIGGVLGSVLHKGGGSGGGSSSEDAANAVEQDNKDDLDINSSEIKKLMNNKNLHKVFPGMDYTPLNAQYPECIHVPPSQNNITRDMAVMSQLTNAVRLYGTDCNQTEMVLHAIDKLELTDMKVWLGVWLGNNDTTNERQVSQMWDIFDKHGGDKFKGVIVGNEVLYREDLTETELLKFITDIKSNLTKQSIDLPIATSDLGDNWTADMASKVDIVMSNVHPFFAGVEVSKAAGWTWSFWQTHDVVLTQSDTSIKQIVAEVGWPSGGGNDCGGSDCTSSTQGSIAGIDEMNSFMEDWVCQSMKNGTEYFWFEAFDEPWKVRYNEPGKEWEDKWGLMDIDRNLKKGVTIPDCGGQTVSS</sequence>
<evidence type="ECO:0000256" key="3">
    <source>
        <dbReference type="ARBA" id="ARBA00008773"/>
    </source>
</evidence>
<evidence type="ECO:0000256" key="6">
    <source>
        <dbReference type="ARBA" id="ARBA00022801"/>
    </source>
</evidence>
<evidence type="ECO:0000256" key="9">
    <source>
        <dbReference type="ARBA" id="ARBA00023180"/>
    </source>
</evidence>
<feature type="compositionally biased region" description="Polar residues" evidence="16">
    <location>
        <begin position="187"/>
        <end position="199"/>
    </location>
</feature>
<name>A0A6A6IQB8_9PLEO</name>
<dbReference type="PANTHER" id="PTHR16631:SF17">
    <property type="entry name" value="GLUCAN ENDO-1,3-BETA-GLUCOSIDASE BTGC"/>
    <property type="match status" value="1"/>
</dbReference>
<dbReference type="EC" id="3.2.1.39" evidence="4"/>